<dbReference type="PANTHER" id="PTHR46780">
    <property type="entry name" value="PROTEIN EVA-1"/>
    <property type="match status" value="1"/>
</dbReference>
<dbReference type="Gene3D" id="2.60.120.740">
    <property type="match status" value="1"/>
</dbReference>
<name>D9IX75_EUPRO</name>
<dbReference type="InterPro" id="IPR000922">
    <property type="entry name" value="Lectin_gal-bd_dom"/>
</dbReference>
<dbReference type="GO" id="GO:0030246">
    <property type="term" value="F:carbohydrate binding"/>
    <property type="evidence" value="ECO:0007669"/>
    <property type="project" value="InterPro"/>
</dbReference>
<reference evidence="3" key="1">
    <citation type="journal article" date="2010" name="Proc. R. Soc. B">
        <title>Harnessing disorder: onychophorans use highly unstructured proteins, not silks, for prey capture.</title>
        <authorList>
            <person name="Haritos V.S."/>
            <person name="Niranjane A."/>
            <person name="Weisman S."/>
            <person name="Trueman H.E."/>
            <person name="Sriskantha A."/>
            <person name="Sutherland T.D."/>
        </authorList>
    </citation>
    <scope>NUCLEOTIDE SEQUENCE</scope>
    <source>
        <strain evidence="3">Lec2</strain>
    </source>
</reference>
<protein>
    <submittedName>
        <fullName evidence="3">Lectin</fullName>
    </submittedName>
</protein>
<dbReference type="EMBL" id="HM217032">
    <property type="protein sequence ID" value="ADI48492.1"/>
    <property type="molecule type" value="mRNA"/>
</dbReference>
<dbReference type="InterPro" id="IPR043159">
    <property type="entry name" value="Lectin_gal-bd_sf"/>
</dbReference>
<dbReference type="AlphaFoldDB" id="D9IX75"/>
<evidence type="ECO:0000313" key="3">
    <source>
        <dbReference type="EMBL" id="ADI48492.1"/>
    </source>
</evidence>
<feature type="signal peptide" evidence="1">
    <location>
        <begin position="1"/>
        <end position="25"/>
    </location>
</feature>
<dbReference type="Pfam" id="PF02140">
    <property type="entry name" value="SUEL_Lectin"/>
    <property type="match status" value="1"/>
</dbReference>
<sequence length="123" mass="13344">MAVNFLSVLLLSTLVLLTLVDFAKSESKTICENGQEAIQCPKNGAIDILDGTYGRQSTAICVNPSLSGLAHINTNCNFDATNVLKGACNGKDICIVKANNNWIGQDPCWGQVKYLTVHYICRH</sequence>
<keyword evidence="1" id="KW-0732">Signal</keyword>
<proteinExistence type="evidence at transcript level"/>
<feature type="chain" id="PRO_5003125739" evidence="1">
    <location>
        <begin position="26"/>
        <end position="123"/>
    </location>
</feature>
<accession>D9IX75</accession>
<organism evidence="3">
    <name type="scientific">Euperipatoides rowelli</name>
    <name type="common">Velvet worm</name>
    <dbReference type="NCBI Taxonomy" id="49087"/>
    <lineage>
        <taxon>Eukaryota</taxon>
        <taxon>Metazoa</taxon>
        <taxon>Ecdysozoa</taxon>
        <taxon>Onychophora</taxon>
        <taxon>Udeonychophora</taxon>
        <taxon>Euonychophora</taxon>
        <taxon>Peripatopsidae</taxon>
        <taxon>Euperipatoides</taxon>
    </lineage>
</organism>
<feature type="domain" description="SUEL-type lectin" evidence="2">
    <location>
        <begin position="30"/>
        <end position="122"/>
    </location>
</feature>
<dbReference type="PROSITE" id="PS50228">
    <property type="entry name" value="SUEL_LECTIN"/>
    <property type="match status" value="1"/>
</dbReference>
<evidence type="ECO:0000256" key="1">
    <source>
        <dbReference type="SAM" id="SignalP"/>
    </source>
</evidence>
<dbReference type="CDD" id="cd22827">
    <property type="entry name" value="Gal_Rha_Lectin_SUL-I-like"/>
    <property type="match status" value="1"/>
</dbReference>
<evidence type="ECO:0000259" key="2">
    <source>
        <dbReference type="PROSITE" id="PS50228"/>
    </source>
</evidence>